<feature type="domain" description="Chemokine interleukin-8-like" evidence="4">
    <location>
        <begin position="30"/>
        <end position="81"/>
    </location>
</feature>
<evidence type="ECO:0000313" key="5">
    <source>
        <dbReference type="Ensembl" id="ENSPNYP00000020226.1"/>
    </source>
</evidence>
<dbReference type="Ensembl" id="ENSPNYT00000020724.1">
    <property type="protein sequence ID" value="ENSPNYP00000020226.1"/>
    <property type="gene ID" value="ENSPNYG00000015307.1"/>
</dbReference>
<evidence type="ECO:0000256" key="3">
    <source>
        <dbReference type="SAM" id="SignalP"/>
    </source>
</evidence>
<feature type="signal peptide" evidence="3">
    <location>
        <begin position="1"/>
        <end position="22"/>
    </location>
</feature>
<dbReference type="GO" id="GO:0008009">
    <property type="term" value="F:chemokine activity"/>
    <property type="evidence" value="ECO:0007669"/>
    <property type="project" value="InterPro"/>
</dbReference>
<proteinExistence type="predicted"/>
<reference evidence="5" key="1">
    <citation type="submission" date="2023-09" db="UniProtKB">
        <authorList>
            <consortium name="Ensembl"/>
        </authorList>
    </citation>
    <scope>IDENTIFICATION</scope>
</reference>
<organism evidence="5">
    <name type="scientific">Pundamilia nyererei</name>
    <dbReference type="NCBI Taxonomy" id="303518"/>
    <lineage>
        <taxon>Eukaryota</taxon>
        <taxon>Metazoa</taxon>
        <taxon>Chordata</taxon>
        <taxon>Craniata</taxon>
        <taxon>Vertebrata</taxon>
        <taxon>Euteleostomi</taxon>
        <taxon>Actinopterygii</taxon>
        <taxon>Neopterygii</taxon>
        <taxon>Teleostei</taxon>
        <taxon>Neoteleostei</taxon>
        <taxon>Acanthomorphata</taxon>
        <taxon>Ovalentaria</taxon>
        <taxon>Cichlomorphae</taxon>
        <taxon>Cichliformes</taxon>
        <taxon>Cichlidae</taxon>
        <taxon>African cichlids</taxon>
        <taxon>Pseudocrenilabrinae</taxon>
        <taxon>Haplochromini</taxon>
        <taxon>Pundamilia</taxon>
    </lineage>
</organism>
<dbReference type="InterPro" id="IPR001811">
    <property type="entry name" value="Chemokine_IL8-like_dom"/>
</dbReference>
<feature type="region of interest" description="Disordered" evidence="2">
    <location>
        <begin position="92"/>
        <end position="133"/>
    </location>
</feature>
<feature type="compositionally biased region" description="Low complexity" evidence="2">
    <location>
        <begin position="95"/>
        <end position="113"/>
    </location>
</feature>
<dbReference type="SUPFAM" id="SSF54117">
    <property type="entry name" value="Interleukin 8-like chemokines"/>
    <property type="match status" value="1"/>
</dbReference>
<evidence type="ECO:0000259" key="4">
    <source>
        <dbReference type="Pfam" id="PF00048"/>
    </source>
</evidence>
<dbReference type="GO" id="GO:0006955">
    <property type="term" value="P:immune response"/>
    <property type="evidence" value="ECO:0007669"/>
    <property type="project" value="InterPro"/>
</dbReference>
<sequence length="133" mass="14352">MVKSVSLFALVAVVLVAVAVSGSDVSKVFECCKTVTSKKIIEPILEYRVQRKNPPCVNAVIFQTQSGLYCINGRAHWVQAKILFSTITCTTFPPSASTGLPSSSSTSEMSTCETSDDENTSEQCLFKSKSDTN</sequence>
<evidence type="ECO:0000256" key="1">
    <source>
        <dbReference type="ARBA" id="ARBA00022514"/>
    </source>
</evidence>
<dbReference type="AlphaFoldDB" id="A0A3B4GFF2"/>
<keyword evidence="1" id="KW-0202">Cytokine</keyword>
<dbReference type="InterPro" id="IPR036048">
    <property type="entry name" value="Interleukin_8-like_sf"/>
</dbReference>
<dbReference type="Pfam" id="PF00048">
    <property type="entry name" value="IL8"/>
    <property type="match status" value="1"/>
</dbReference>
<dbReference type="Gene3D" id="2.40.50.40">
    <property type="match status" value="1"/>
</dbReference>
<dbReference type="GeneTree" id="ENSGT01030000235535"/>
<dbReference type="GO" id="GO:0005615">
    <property type="term" value="C:extracellular space"/>
    <property type="evidence" value="ECO:0007669"/>
    <property type="project" value="UniProtKB-KW"/>
</dbReference>
<name>A0A3B4GFF2_9CICH</name>
<keyword evidence="3" id="KW-0732">Signal</keyword>
<feature type="chain" id="PRO_5017299990" description="Chemokine interleukin-8-like domain-containing protein" evidence="3">
    <location>
        <begin position="23"/>
        <end position="133"/>
    </location>
</feature>
<protein>
    <recommendedName>
        <fullName evidence="4">Chemokine interleukin-8-like domain-containing protein</fullName>
    </recommendedName>
</protein>
<accession>A0A3B4GFF2</accession>
<evidence type="ECO:0000256" key="2">
    <source>
        <dbReference type="SAM" id="MobiDB-lite"/>
    </source>
</evidence>